<feature type="compositionally biased region" description="Basic residues" evidence="1">
    <location>
        <begin position="47"/>
        <end position="63"/>
    </location>
</feature>
<evidence type="ECO:0008006" key="4">
    <source>
        <dbReference type="Google" id="ProtNLM"/>
    </source>
</evidence>
<proteinExistence type="predicted"/>
<name>A0ABN2X204_9MICO</name>
<dbReference type="EMBL" id="BAAAPZ010000015">
    <property type="protein sequence ID" value="GAA2102750.1"/>
    <property type="molecule type" value="Genomic_DNA"/>
</dbReference>
<evidence type="ECO:0000256" key="1">
    <source>
        <dbReference type="SAM" id="MobiDB-lite"/>
    </source>
</evidence>
<dbReference type="Proteomes" id="UP001500984">
    <property type="component" value="Unassembled WGS sequence"/>
</dbReference>
<feature type="region of interest" description="Disordered" evidence="1">
    <location>
        <begin position="33"/>
        <end position="70"/>
    </location>
</feature>
<accession>A0ABN2X204</accession>
<organism evidence="2 3">
    <name type="scientific">Brevibacterium salitolerans</name>
    <dbReference type="NCBI Taxonomy" id="1403566"/>
    <lineage>
        <taxon>Bacteria</taxon>
        <taxon>Bacillati</taxon>
        <taxon>Actinomycetota</taxon>
        <taxon>Actinomycetes</taxon>
        <taxon>Micrococcales</taxon>
        <taxon>Brevibacteriaceae</taxon>
        <taxon>Brevibacterium</taxon>
    </lineage>
</organism>
<sequence length="99" mass="10856">MLAPALVVITAWWAVASVPRLHDETGNGVVSMCERTPAHAGNPHRDPKARRRAHGHSRGRRPRTSLEGKSGLVITEQLTENCRRRTVTSTLGPTCRRAA</sequence>
<protein>
    <recommendedName>
        <fullName evidence="4">Secreted protein</fullName>
    </recommendedName>
</protein>
<keyword evidence="3" id="KW-1185">Reference proteome</keyword>
<evidence type="ECO:0000313" key="2">
    <source>
        <dbReference type="EMBL" id="GAA2102750.1"/>
    </source>
</evidence>
<reference evidence="2 3" key="1">
    <citation type="journal article" date="2019" name="Int. J. Syst. Evol. Microbiol.">
        <title>The Global Catalogue of Microorganisms (GCM) 10K type strain sequencing project: providing services to taxonomists for standard genome sequencing and annotation.</title>
        <authorList>
            <consortium name="The Broad Institute Genomics Platform"/>
            <consortium name="The Broad Institute Genome Sequencing Center for Infectious Disease"/>
            <person name="Wu L."/>
            <person name="Ma J."/>
        </authorList>
    </citation>
    <scope>NUCLEOTIDE SEQUENCE [LARGE SCALE GENOMIC DNA]</scope>
    <source>
        <strain evidence="2 3">JCM 15900</strain>
    </source>
</reference>
<gene>
    <name evidence="2" type="ORF">GCM10009823_26320</name>
</gene>
<evidence type="ECO:0000313" key="3">
    <source>
        <dbReference type="Proteomes" id="UP001500984"/>
    </source>
</evidence>
<comment type="caution">
    <text evidence="2">The sequence shown here is derived from an EMBL/GenBank/DDBJ whole genome shotgun (WGS) entry which is preliminary data.</text>
</comment>